<proteinExistence type="predicted"/>
<evidence type="ECO:0000256" key="1">
    <source>
        <dbReference type="SAM" id="Phobius"/>
    </source>
</evidence>
<evidence type="ECO:0008006" key="5">
    <source>
        <dbReference type="Google" id="ProtNLM"/>
    </source>
</evidence>
<evidence type="ECO:0000313" key="4">
    <source>
        <dbReference type="Proteomes" id="UP000799779"/>
    </source>
</evidence>
<reference evidence="3" key="1">
    <citation type="journal article" date="2020" name="Stud. Mycol.">
        <title>101 Dothideomycetes genomes: a test case for predicting lifestyles and emergence of pathogens.</title>
        <authorList>
            <person name="Haridas S."/>
            <person name="Albert R."/>
            <person name="Binder M."/>
            <person name="Bloem J."/>
            <person name="Labutti K."/>
            <person name="Salamov A."/>
            <person name="Andreopoulos B."/>
            <person name="Baker S."/>
            <person name="Barry K."/>
            <person name="Bills G."/>
            <person name="Bluhm B."/>
            <person name="Cannon C."/>
            <person name="Castanera R."/>
            <person name="Culley D."/>
            <person name="Daum C."/>
            <person name="Ezra D."/>
            <person name="Gonzalez J."/>
            <person name="Henrissat B."/>
            <person name="Kuo A."/>
            <person name="Liang C."/>
            <person name="Lipzen A."/>
            <person name="Lutzoni F."/>
            <person name="Magnuson J."/>
            <person name="Mondo S."/>
            <person name="Nolan M."/>
            <person name="Ohm R."/>
            <person name="Pangilinan J."/>
            <person name="Park H.-J."/>
            <person name="Ramirez L."/>
            <person name="Alfaro M."/>
            <person name="Sun H."/>
            <person name="Tritt A."/>
            <person name="Yoshinaga Y."/>
            <person name="Zwiers L.-H."/>
            <person name="Turgeon B."/>
            <person name="Goodwin S."/>
            <person name="Spatafora J."/>
            <person name="Crous P."/>
            <person name="Grigoriev I."/>
        </authorList>
    </citation>
    <scope>NUCLEOTIDE SEQUENCE</scope>
    <source>
        <strain evidence="3">CBS 123094</strain>
    </source>
</reference>
<name>A0A6A5W107_9PLEO</name>
<keyword evidence="2" id="KW-0732">Signal</keyword>
<keyword evidence="1" id="KW-1133">Transmembrane helix</keyword>
<protein>
    <recommendedName>
        <fullName evidence="5">Cell wall protein</fullName>
    </recommendedName>
</protein>
<evidence type="ECO:0000313" key="3">
    <source>
        <dbReference type="EMBL" id="KAF1994678.1"/>
    </source>
</evidence>
<feature type="transmembrane region" description="Helical" evidence="1">
    <location>
        <begin position="212"/>
        <end position="228"/>
    </location>
</feature>
<accession>A0A6A5W107</accession>
<dbReference type="EMBL" id="ML977653">
    <property type="protein sequence ID" value="KAF1994678.1"/>
    <property type="molecule type" value="Genomic_DNA"/>
</dbReference>
<keyword evidence="4" id="KW-1185">Reference proteome</keyword>
<feature type="chain" id="PRO_5025423507" description="Cell wall protein" evidence="2">
    <location>
        <begin position="21"/>
        <end position="229"/>
    </location>
</feature>
<gene>
    <name evidence="3" type="ORF">P154DRAFT_366472</name>
</gene>
<evidence type="ECO:0000256" key="2">
    <source>
        <dbReference type="SAM" id="SignalP"/>
    </source>
</evidence>
<keyword evidence="1" id="KW-0812">Transmembrane</keyword>
<dbReference type="AlphaFoldDB" id="A0A6A5W107"/>
<dbReference type="OrthoDB" id="5243723at2759"/>
<dbReference type="Proteomes" id="UP000799779">
    <property type="component" value="Unassembled WGS sequence"/>
</dbReference>
<organism evidence="3 4">
    <name type="scientific">Amniculicola lignicola CBS 123094</name>
    <dbReference type="NCBI Taxonomy" id="1392246"/>
    <lineage>
        <taxon>Eukaryota</taxon>
        <taxon>Fungi</taxon>
        <taxon>Dikarya</taxon>
        <taxon>Ascomycota</taxon>
        <taxon>Pezizomycotina</taxon>
        <taxon>Dothideomycetes</taxon>
        <taxon>Pleosporomycetidae</taxon>
        <taxon>Pleosporales</taxon>
        <taxon>Amniculicolaceae</taxon>
        <taxon>Amniculicola</taxon>
    </lineage>
</organism>
<keyword evidence="1" id="KW-0472">Membrane</keyword>
<sequence>MRSVSFLIVFFLAFASSAFAYNDFYASLQPRKNHNGTKGNSINKQCKTLNKLEKLTALASNQTKLDAMIANGKLDDAEVTELKAKAANATAELQTMMANSTLVSTCLVVDAHQKAVSECKTMSKWEKWAAMAGNTTAITALATKKGLNATQTTKLEEKIANATAKLQTMMANTTLVDLCNTELKAVSGGEAASSTGSATAAQSTGGAATIQAMPYVSLVIVAGIFAAFL</sequence>
<feature type="signal peptide" evidence="2">
    <location>
        <begin position="1"/>
        <end position="20"/>
    </location>
</feature>